<evidence type="ECO:0000256" key="1">
    <source>
        <dbReference type="ARBA" id="ARBA00023239"/>
    </source>
</evidence>
<evidence type="ECO:0000313" key="4">
    <source>
        <dbReference type="Proteomes" id="UP000265955"/>
    </source>
</evidence>
<dbReference type="Gene3D" id="3.90.850.10">
    <property type="entry name" value="Fumarylacetoacetase-like, C-terminal domain"/>
    <property type="match status" value="1"/>
</dbReference>
<name>A0A3A3FGM8_9BURK</name>
<dbReference type="AlphaFoldDB" id="A0A3A3FGM8"/>
<dbReference type="InterPro" id="IPR017632">
    <property type="entry name" value="2-oxopent-4-enoate_hydratase"/>
</dbReference>
<evidence type="ECO:0000259" key="2">
    <source>
        <dbReference type="Pfam" id="PF01557"/>
    </source>
</evidence>
<accession>A0A3A3FGM8</accession>
<dbReference type="OrthoDB" id="9792137at2"/>
<dbReference type="Proteomes" id="UP000265955">
    <property type="component" value="Unassembled WGS sequence"/>
</dbReference>
<dbReference type="PANTHER" id="PTHR30143:SF0">
    <property type="entry name" value="2-KETO-4-PENTENOATE HYDRATASE"/>
    <property type="match status" value="1"/>
</dbReference>
<comment type="caution">
    <text evidence="3">The sequence shown here is derived from an EMBL/GenBank/DDBJ whole genome shotgun (WGS) entry which is preliminary data.</text>
</comment>
<dbReference type="InterPro" id="IPR036663">
    <property type="entry name" value="Fumarylacetoacetase_C_sf"/>
</dbReference>
<dbReference type="EMBL" id="QYUO01000003">
    <property type="protein sequence ID" value="RJF92546.1"/>
    <property type="molecule type" value="Genomic_DNA"/>
</dbReference>
<evidence type="ECO:0000313" key="3">
    <source>
        <dbReference type="EMBL" id="RJF92546.1"/>
    </source>
</evidence>
<dbReference type="NCBIfam" id="TIGR03220">
    <property type="entry name" value="catechol_dmpE"/>
    <property type="match status" value="1"/>
</dbReference>
<dbReference type="RefSeq" id="WP_119772478.1">
    <property type="nucleotide sequence ID" value="NZ_QYUO01000003.1"/>
</dbReference>
<dbReference type="GO" id="GO:0005737">
    <property type="term" value="C:cytoplasm"/>
    <property type="evidence" value="ECO:0007669"/>
    <property type="project" value="TreeGrafter"/>
</dbReference>
<dbReference type="SUPFAM" id="SSF56529">
    <property type="entry name" value="FAH"/>
    <property type="match status" value="1"/>
</dbReference>
<organism evidence="3 4">
    <name type="scientific">Noviherbaspirillum saxi</name>
    <dbReference type="NCBI Taxonomy" id="2320863"/>
    <lineage>
        <taxon>Bacteria</taxon>
        <taxon>Pseudomonadati</taxon>
        <taxon>Pseudomonadota</taxon>
        <taxon>Betaproteobacteria</taxon>
        <taxon>Burkholderiales</taxon>
        <taxon>Oxalobacteraceae</taxon>
        <taxon>Noviherbaspirillum</taxon>
    </lineage>
</organism>
<dbReference type="Pfam" id="PF01557">
    <property type="entry name" value="FAA_hydrolase"/>
    <property type="match status" value="1"/>
</dbReference>
<keyword evidence="4" id="KW-1185">Reference proteome</keyword>
<proteinExistence type="predicted"/>
<dbReference type="InterPro" id="IPR011234">
    <property type="entry name" value="Fumarylacetoacetase-like_C"/>
</dbReference>
<dbReference type="InterPro" id="IPR050772">
    <property type="entry name" value="Hydratase-Decarb/MhpD_sf"/>
</dbReference>
<reference evidence="4" key="1">
    <citation type="submission" date="2018-09" db="EMBL/GenBank/DDBJ databases">
        <authorList>
            <person name="Zhu H."/>
        </authorList>
    </citation>
    <scope>NUCLEOTIDE SEQUENCE [LARGE SCALE GENOMIC DNA]</scope>
    <source>
        <strain evidence="4">K1R23-30</strain>
    </source>
</reference>
<dbReference type="EC" id="4.2.1.80" evidence="3"/>
<dbReference type="GO" id="GO:0008684">
    <property type="term" value="F:2-oxopent-4-enoate hydratase activity"/>
    <property type="evidence" value="ECO:0007669"/>
    <property type="project" value="UniProtKB-EC"/>
</dbReference>
<dbReference type="PANTHER" id="PTHR30143">
    <property type="entry name" value="ACID HYDRATASE"/>
    <property type="match status" value="1"/>
</dbReference>
<keyword evidence="1 3" id="KW-0456">Lyase</keyword>
<protein>
    <submittedName>
        <fullName evidence="3">2-oxopent-4-enoate hydratase</fullName>
        <ecNumber evidence="3">4.2.1.80</ecNumber>
    </submittedName>
</protein>
<gene>
    <name evidence="3" type="primary">dmpE</name>
    <name evidence="3" type="ORF">D3871_28540</name>
</gene>
<feature type="domain" description="Fumarylacetoacetase-like C-terminal" evidence="2">
    <location>
        <begin position="91"/>
        <end position="256"/>
    </location>
</feature>
<sequence length="260" mass="27694">MNDAALDHIGDALYEAWSSRRVMTPISGSMPDLTIDHAYRIQQRMVARRIAQGEHVIGKKIGVTSKVVQQMLNVHQPDFGILLSGMQYEDGAEIPMESLIQPRAEGEIAFFLKEDLCGPGVTITQVMDATKEVAACFEIVDSRIRDWNIRIQDTVADNASCGVFVIGKDRVDAQTIDLAVCGMVIEKNGEVVATGAGAAALGHPANAVAWLANELGARGIPLKAGEPILSGSLAPLIPVTAGDSLRMRIGGIGACSVSFK</sequence>